<comment type="caution">
    <text evidence="1">The sequence shown here is derived from an EMBL/GenBank/DDBJ whole genome shotgun (WGS) entry which is preliminary data.</text>
</comment>
<dbReference type="EMBL" id="VSSQ01031524">
    <property type="protein sequence ID" value="MPM82434.1"/>
    <property type="molecule type" value="Genomic_DNA"/>
</dbReference>
<proteinExistence type="predicted"/>
<name>A0A645CZN9_9ZZZZ</name>
<reference evidence="1" key="1">
    <citation type="submission" date="2019-08" db="EMBL/GenBank/DDBJ databases">
        <authorList>
            <person name="Kucharzyk K."/>
            <person name="Murdoch R.W."/>
            <person name="Higgins S."/>
            <person name="Loffler F."/>
        </authorList>
    </citation>
    <scope>NUCLEOTIDE SEQUENCE</scope>
</reference>
<organism evidence="1">
    <name type="scientific">bioreactor metagenome</name>
    <dbReference type="NCBI Taxonomy" id="1076179"/>
    <lineage>
        <taxon>unclassified sequences</taxon>
        <taxon>metagenomes</taxon>
        <taxon>ecological metagenomes</taxon>
    </lineage>
</organism>
<sequence length="275" mass="31785">MKYLYITILALLLSSCYPLVQKAYYVESPNVGAFDTTKQTNLNFSGQYFTHTNVQYSHSFNEHSGMFAGMHIGYQGWTKDNVNDSGLTNSFGLSAGYIWYKNIGKKYFEISTGYGFQTNTNILNDRKIQPGEWYSQHSNALFHRVIFQPSYVLIVNKNKIGLSLRNEFLYMPHYQYDFSVGSSEDPGYLQSNHFSDNVQFSDKFAVTHHLFFFFRNCRHKINWGFHAGVSFHSLMLKREYDFLHVGNAIKDDIPQLHPAMAAVVIGFDLGFNWKN</sequence>
<evidence type="ECO:0000313" key="1">
    <source>
        <dbReference type="EMBL" id="MPM82434.1"/>
    </source>
</evidence>
<protein>
    <submittedName>
        <fullName evidence="1">Uncharacterized protein</fullName>
    </submittedName>
</protein>
<dbReference type="AlphaFoldDB" id="A0A645CZN9"/>
<accession>A0A645CZN9</accession>
<dbReference type="PROSITE" id="PS51257">
    <property type="entry name" value="PROKAR_LIPOPROTEIN"/>
    <property type="match status" value="1"/>
</dbReference>
<gene>
    <name evidence="1" type="ORF">SDC9_129495</name>
</gene>